<dbReference type="Proteomes" id="UP001057877">
    <property type="component" value="Chromosome"/>
</dbReference>
<dbReference type="Pfam" id="PF01882">
    <property type="entry name" value="DUF58"/>
    <property type="match status" value="2"/>
</dbReference>
<dbReference type="PANTHER" id="PTHR33608">
    <property type="entry name" value="BLL2464 PROTEIN"/>
    <property type="match status" value="1"/>
</dbReference>
<name>A0ABY5SGA1_9BACL</name>
<keyword evidence="4" id="KW-1185">Reference proteome</keyword>
<dbReference type="EMBL" id="CP091430">
    <property type="protein sequence ID" value="UVI32588.1"/>
    <property type="molecule type" value="Genomic_DNA"/>
</dbReference>
<gene>
    <name evidence="3" type="ORF">L1F29_12490</name>
</gene>
<protein>
    <submittedName>
        <fullName evidence="3">DUF58 domain-containing protein</fullName>
    </submittedName>
</protein>
<evidence type="ECO:0000256" key="1">
    <source>
        <dbReference type="SAM" id="MobiDB-lite"/>
    </source>
</evidence>
<evidence type="ECO:0000259" key="2">
    <source>
        <dbReference type="Pfam" id="PF01882"/>
    </source>
</evidence>
<accession>A0ABY5SGA1</accession>
<evidence type="ECO:0000313" key="4">
    <source>
        <dbReference type="Proteomes" id="UP001057877"/>
    </source>
</evidence>
<dbReference type="InterPro" id="IPR002881">
    <property type="entry name" value="DUF58"/>
</dbReference>
<feature type="region of interest" description="Disordered" evidence="1">
    <location>
        <begin position="201"/>
        <end position="222"/>
    </location>
</feature>
<dbReference type="InterPro" id="IPR036465">
    <property type="entry name" value="vWFA_dom_sf"/>
</dbReference>
<proteinExistence type="predicted"/>
<reference evidence="3" key="1">
    <citation type="submission" date="2022-01" db="EMBL/GenBank/DDBJ databases">
        <title>Paenibacillus spongiae sp. nov., isolated from marine sponge.</title>
        <authorList>
            <person name="Li Z."/>
            <person name="Zhang M."/>
        </authorList>
    </citation>
    <scope>NUCLEOTIDE SEQUENCE</scope>
    <source>
        <strain evidence="3">PHS-Z3</strain>
    </source>
</reference>
<dbReference type="PANTHER" id="PTHR33608:SF7">
    <property type="entry name" value="DUF58 DOMAIN-CONTAINING PROTEIN"/>
    <property type="match status" value="1"/>
</dbReference>
<feature type="domain" description="DUF58" evidence="2">
    <location>
        <begin position="135"/>
        <end position="290"/>
    </location>
</feature>
<dbReference type="RefSeq" id="WP_258388639.1">
    <property type="nucleotide sequence ID" value="NZ_CP091430.1"/>
</dbReference>
<feature type="domain" description="DUF58" evidence="2">
    <location>
        <begin position="62"/>
        <end position="117"/>
    </location>
</feature>
<organism evidence="3 4">
    <name type="scientific">Paenibacillus spongiae</name>
    <dbReference type="NCBI Taxonomy" id="2909671"/>
    <lineage>
        <taxon>Bacteria</taxon>
        <taxon>Bacillati</taxon>
        <taxon>Bacillota</taxon>
        <taxon>Bacilli</taxon>
        <taxon>Bacillales</taxon>
        <taxon>Paenibacillaceae</taxon>
        <taxon>Paenibacillus</taxon>
    </lineage>
</organism>
<evidence type="ECO:0000313" key="3">
    <source>
        <dbReference type="EMBL" id="UVI32588.1"/>
    </source>
</evidence>
<dbReference type="SUPFAM" id="SSF53300">
    <property type="entry name" value="vWA-like"/>
    <property type="match status" value="1"/>
</dbReference>
<sequence length="345" mass="37605">MNGRSSGDKTDQSRGVQSGLLLESSVIRLLERLSVSAKGRIRGTMQGKRRSRSLGSSLEFADFRPYVPGDDIRRIDWNVYGRSGRAFVRQYWDEQELQVHLMVDVSRSMSFDAQARNTGGDGRHAATAVASAGSSGSTSKLYYALQLAACVGYTALAGEDRVSARLFADTAREELPPLRGRGSSRRLFQFLTDAWTASLQAQEGKTATGNDDMSSAFNSPSSLPRRSGQTWLFTDGLYAEGVDRVLSALTGAGQEVVFVHLLSPDELRPDLYGELRLIDSELQTGKDVALGTGVIESYLQALDAHRNEIRTLCGKRGAGYLFVDTGIPLERTIHGVFRASGLLRG</sequence>